<reference evidence="1 2" key="1">
    <citation type="submission" date="2018-07" db="EMBL/GenBank/DDBJ databases">
        <title>Section-level genome sequencing of Aspergillus section Nigri to investigate inter- and intra-species variation.</title>
        <authorList>
            <consortium name="DOE Joint Genome Institute"/>
            <person name="Vesth T.C."/>
            <person name="Nybo J.L."/>
            <person name="Theobald S."/>
            <person name="Frisvad J.C."/>
            <person name="Larsen T.O."/>
            <person name="Nielsen K.F."/>
            <person name="Hoof J.B."/>
            <person name="Brandl J."/>
            <person name="Salamov A."/>
            <person name="Riley R."/>
            <person name="Gladden J.M."/>
            <person name="Phatale P."/>
            <person name="Nielsen M.T."/>
            <person name="Lyhne E.K."/>
            <person name="Kogle M.E."/>
            <person name="Strasser K."/>
            <person name="McDonnell E."/>
            <person name="Barry K."/>
            <person name="Clum A."/>
            <person name="Chen C."/>
            <person name="Nolan M."/>
            <person name="Sandor L."/>
            <person name="Kuo A."/>
            <person name="Lipzen A."/>
            <person name="Hainaut M."/>
            <person name="Drula E."/>
            <person name="Tsang A."/>
            <person name="Magnuson J.K."/>
            <person name="Henrissat B."/>
            <person name="Wiebenga A."/>
            <person name="Simmons B.A."/>
            <person name="Makela M.R."/>
            <person name="De vries R.P."/>
            <person name="Grigoriev I.V."/>
            <person name="Mortensen U.H."/>
            <person name="Baker S.E."/>
            <person name="Andersen M.R."/>
        </authorList>
    </citation>
    <scope>NUCLEOTIDE SEQUENCE [LARGE SCALE GENOMIC DNA]</scope>
    <source>
        <strain evidence="1 2">ATCC 13157</strain>
    </source>
</reference>
<sequence length="99" mass="11256">MIMDGQMAIMMAFFGCKSQGHEWILSLALARETAKERASWEKADHPMGKSVTKITVPRMYPAPVRVLLKLESLRYAFPAHEFSFSYESSRSWGQAGTRN</sequence>
<name>A0A370PR38_ASPPH</name>
<dbReference type="EMBL" id="KZ851849">
    <property type="protein sequence ID" value="RDK44640.1"/>
    <property type="molecule type" value="Genomic_DNA"/>
</dbReference>
<gene>
    <name evidence="1" type="ORF">M752DRAFT_142844</name>
</gene>
<protein>
    <submittedName>
        <fullName evidence="1">Uncharacterized protein</fullName>
    </submittedName>
</protein>
<dbReference type="Proteomes" id="UP000254937">
    <property type="component" value="Unassembled WGS sequence"/>
</dbReference>
<organism evidence="1 2">
    <name type="scientific">Aspergillus phoenicis ATCC 13157</name>
    <dbReference type="NCBI Taxonomy" id="1353007"/>
    <lineage>
        <taxon>Eukaryota</taxon>
        <taxon>Fungi</taxon>
        <taxon>Dikarya</taxon>
        <taxon>Ascomycota</taxon>
        <taxon>Pezizomycotina</taxon>
        <taxon>Eurotiomycetes</taxon>
        <taxon>Eurotiomycetidae</taxon>
        <taxon>Eurotiales</taxon>
        <taxon>Aspergillaceae</taxon>
        <taxon>Aspergillus</taxon>
    </lineage>
</organism>
<keyword evidence="2" id="KW-1185">Reference proteome</keyword>
<proteinExistence type="predicted"/>
<evidence type="ECO:0000313" key="1">
    <source>
        <dbReference type="EMBL" id="RDK44640.1"/>
    </source>
</evidence>
<dbReference type="AlphaFoldDB" id="A0A370PR38"/>
<accession>A0A370PR38</accession>
<evidence type="ECO:0000313" key="2">
    <source>
        <dbReference type="Proteomes" id="UP000254937"/>
    </source>
</evidence>